<evidence type="ECO:0000313" key="1">
    <source>
        <dbReference type="EMBL" id="POZ60571.1"/>
    </source>
</evidence>
<reference evidence="2" key="1">
    <citation type="submission" date="2018-02" db="EMBL/GenBank/DDBJ databases">
        <authorList>
            <person name="O'Hara-Hanley K."/>
            <person name="Soby S."/>
        </authorList>
    </citation>
    <scope>NUCLEOTIDE SEQUENCE [LARGE SCALE GENOMIC DNA]</scope>
    <source>
        <strain evidence="2">MWU14-2602</strain>
    </source>
</reference>
<evidence type="ECO:0000313" key="2">
    <source>
        <dbReference type="Proteomes" id="UP000237082"/>
    </source>
</evidence>
<accession>A0A2S5DC29</accession>
<comment type="caution">
    <text evidence="1">The sequence shown here is derived from an EMBL/GenBank/DDBJ whole genome shotgun (WGS) entry which is preliminary data.</text>
</comment>
<dbReference type="EMBL" id="PQWB01000115">
    <property type="protein sequence ID" value="POZ60571.1"/>
    <property type="molecule type" value="Genomic_DNA"/>
</dbReference>
<organism evidence="1 2">
    <name type="scientific">Chromobacterium alticapitis</name>
    <dbReference type="NCBI Taxonomy" id="2073169"/>
    <lineage>
        <taxon>Bacteria</taxon>
        <taxon>Pseudomonadati</taxon>
        <taxon>Pseudomonadota</taxon>
        <taxon>Betaproteobacteria</taxon>
        <taxon>Neisseriales</taxon>
        <taxon>Chromobacteriaceae</taxon>
        <taxon>Chromobacterium</taxon>
    </lineage>
</organism>
<dbReference type="AlphaFoldDB" id="A0A2S5DC29"/>
<sequence>MFVMRRRVHHMDAQGLGQAGKAAGADPLLLRLGAGQHDHGISEAQFGMQNLAVLDHGKTATETKHPLQPLHRRHGIVVTQARVHAR</sequence>
<gene>
    <name evidence="1" type="ORF">C2I19_18155</name>
</gene>
<proteinExistence type="predicted"/>
<keyword evidence="2" id="KW-1185">Reference proteome</keyword>
<name>A0A2S5DC29_9NEIS</name>
<protein>
    <submittedName>
        <fullName evidence="1">Uncharacterized protein</fullName>
    </submittedName>
</protein>
<dbReference type="Proteomes" id="UP000237082">
    <property type="component" value="Unassembled WGS sequence"/>
</dbReference>